<dbReference type="EMBL" id="DQVE01000001">
    <property type="protein sequence ID" value="HIP97758.1"/>
    <property type="molecule type" value="Genomic_DNA"/>
</dbReference>
<feature type="binding site" evidence="13">
    <location>
        <position position="63"/>
    </location>
    <ligand>
        <name>[4Fe-4S] cluster</name>
        <dbReference type="ChEBI" id="CHEBI:49883"/>
        <label>1</label>
    </ligand>
</feature>
<dbReference type="PROSITE" id="PS51318">
    <property type="entry name" value="TAT"/>
    <property type="match status" value="1"/>
</dbReference>
<dbReference type="NCBIfam" id="TIGR00391">
    <property type="entry name" value="hydA"/>
    <property type="match status" value="1"/>
</dbReference>
<organism evidence="16 17">
    <name type="scientific">Aquifex aeolicus</name>
    <dbReference type="NCBI Taxonomy" id="63363"/>
    <lineage>
        <taxon>Bacteria</taxon>
        <taxon>Pseudomonadati</taxon>
        <taxon>Aquificota</taxon>
        <taxon>Aquificia</taxon>
        <taxon>Aquificales</taxon>
        <taxon>Aquificaceae</taxon>
        <taxon>Aquifex</taxon>
    </lineage>
</organism>
<evidence type="ECO:0000256" key="8">
    <source>
        <dbReference type="ARBA" id="ARBA00022729"/>
    </source>
</evidence>
<sequence>MGKTYWETFKEAGISRREFLKFATYITGLMGLAPSMVPKVVHALETKERIPVIWLHGLECTGCTESFIRSNAPYASDLLLNLITLEYDETLTAASGILYEESGKMVRAGLVGHLDKVVEEYKDRYILIYEGGVPLGNDGKYCIVAGRSYKEDVIELAHHAMALIAMGTCSSWGGIQAAKPNPTESVDVTKLVKKPVIRVPGCPPIPEVITGTILHIALFGIPPVDDQGRPKQFFGNRIHDTCYRRPFFNAGQFVEKPDDEAAKKGWCLYKIGCRGPTTYASCGNLRWFGGISYPIQSGAPCIGCADKNFWDKDPFFERLKGVVTPNVEINADKVGVAAAAVTAGALAAHAIAAGIRHSNKKDDEH</sequence>
<keyword evidence="13" id="KW-0003">3Fe-4S</keyword>
<evidence type="ECO:0000256" key="2">
    <source>
        <dbReference type="ARBA" id="ARBA00004236"/>
    </source>
</evidence>
<evidence type="ECO:0000256" key="1">
    <source>
        <dbReference type="ARBA" id="ARBA00001966"/>
    </source>
</evidence>
<comment type="similarity">
    <text evidence="3">Belongs to the [NiFe]/[NiFeSe] hydrogenase small subunit family.</text>
</comment>
<name>A0A9D0YN56_AQUAO</name>
<comment type="cofactor">
    <cofactor evidence="1">
        <name>[4Fe-4S] cluster</name>
        <dbReference type="ChEBI" id="CHEBI:49883"/>
    </cofactor>
</comment>
<dbReference type="Proteomes" id="UP000606463">
    <property type="component" value="Unassembled WGS sequence"/>
</dbReference>
<feature type="binding site" evidence="13">
    <location>
        <position position="304"/>
    </location>
    <ligand>
        <name>[3Fe-4S] cluster</name>
        <dbReference type="ChEBI" id="CHEBI:21137"/>
    </ligand>
</feature>
<feature type="binding site" evidence="13">
    <location>
        <position position="273"/>
    </location>
    <ligand>
        <name>[4Fe-4S] cluster</name>
        <dbReference type="ChEBI" id="CHEBI:49883"/>
        <label>2</label>
    </ligand>
</feature>
<dbReference type="GO" id="GO:0005886">
    <property type="term" value="C:plasma membrane"/>
    <property type="evidence" value="ECO:0007669"/>
    <property type="project" value="UniProtKB-SubCell"/>
</dbReference>
<evidence type="ECO:0000256" key="10">
    <source>
        <dbReference type="ARBA" id="ARBA00023004"/>
    </source>
</evidence>
<protein>
    <submittedName>
        <fullName evidence="16">Twin-arginine translocation signal domain-containing protein</fullName>
    </submittedName>
</protein>
<dbReference type="Pfam" id="PF14720">
    <property type="entry name" value="NiFe_hyd_SSU_C"/>
    <property type="match status" value="1"/>
</dbReference>
<gene>
    <name evidence="16" type="ORF">EYH37_00080</name>
</gene>
<keyword evidence="9" id="KW-0560">Oxidoreductase</keyword>
<proteinExistence type="inferred from homology"/>
<evidence type="ECO:0000256" key="3">
    <source>
        <dbReference type="ARBA" id="ARBA00006605"/>
    </source>
</evidence>
<comment type="subcellular location">
    <subcellularLocation>
        <location evidence="2">Cell membrane</location>
    </subcellularLocation>
</comment>
<dbReference type="PRINTS" id="PR00614">
    <property type="entry name" value="NIHGNASESMLL"/>
</dbReference>
<keyword evidence="7 13" id="KW-0479">Metal-binding</keyword>
<evidence type="ECO:0000256" key="4">
    <source>
        <dbReference type="ARBA" id="ARBA00011771"/>
    </source>
</evidence>
<dbReference type="PIRSF" id="PIRSF000310">
    <property type="entry name" value="NiFe_hyd_ssu"/>
    <property type="match status" value="1"/>
</dbReference>
<dbReference type="GO" id="GO:0009061">
    <property type="term" value="P:anaerobic respiration"/>
    <property type="evidence" value="ECO:0007669"/>
    <property type="project" value="TreeGrafter"/>
</dbReference>
<evidence type="ECO:0000313" key="16">
    <source>
        <dbReference type="EMBL" id="HIP97758.1"/>
    </source>
</evidence>
<keyword evidence="5" id="KW-1003">Cell membrane</keyword>
<evidence type="ECO:0000256" key="12">
    <source>
        <dbReference type="ARBA" id="ARBA00023136"/>
    </source>
</evidence>
<dbReference type="GO" id="GO:0009375">
    <property type="term" value="C:ferredoxin hydrogenase complex"/>
    <property type="evidence" value="ECO:0007669"/>
    <property type="project" value="InterPro"/>
</dbReference>
<evidence type="ECO:0000256" key="13">
    <source>
        <dbReference type="PIRSR" id="PIRSR000310-1"/>
    </source>
</evidence>
<feature type="binding site" evidence="13">
    <location>
        <position position="242"/>
    </location>
    <ligand>
        <name>[4Fe-4S] cluster</name>
        <dbReference type="ChEBI" id="CHEBI:49883"/>
        <label>2</label>
    </ligand>
</feature>
<dbReference type="AlphaFoldDB" id="A0A9D0YN56"/>
<keyword evidence="6 13" id="KW-0004">4Fe-4S</keyword>
<feature type="binding site" evidence="13">
    <location>
        <position position="267"/>
    </location>
    <ligand>
        <name>[4Fe-4S] cluster</name>
        <dbReference type="ChEBI" id="CHEBI:49883"/>
        <label>2</label>
    </ligand>
</feature>
<feature type="domain" description="NADH:ubiquinone oxidoreductase-like 20kDa subunit" evidence="14">
    <location>
        <begin position="60"/>
        <end position="216"/>
    </location>
</feature>
<evidence type="ECO:0000256" key="9">
    <source>
        <dbReference type="ARBA" id="ARBA00023002"/>
    </source>
</evidence>
<evidence type="ECO:0000256" key="6">
    <source>
        <dbReference type="ARBA" id="ARBA00022485"/>
    </source>
</evidence>
<dbReference type="GO" id="GO:0008901">
    <property type="term" value="F:ferredoxin hydrogenase activity"/>
    <property type="evidence" value="ECO:0007669"/>
    <property type="project" value="InterPro"/>
</dbReference>
<feature type="binding site" evidence="13">
    <location>
        <position position="60"/>
    </location>
    <ligand>
        <name>[4Fe-4S] cluster</name>
        <dbReference type="ChEBI" id="CHEBI:49883"/>
        <label>1</label>
    </ligand>
</feature>
<dbReference type="InterPro" id="IPR019546">
    <property type="entry name" value="TAT_signal_bac_arc"/>
</dbReference>
<dbReference type="NCBIfam" id="TIGR01409">
    <property type="entry name" value="TAT_signal_seq"/>
    <property type="match status" value="1"/>
</dbReference>
<dbReference type="InterPro" id="IPR006137">
    <property type="entry name" value="NADH_UbQ_OxRdtase-like_20kDa"/>
</dbReference>
<feature type="binding site" evidence="13">
    <location>
        <position position="301"/>
    </location>
    <ligand>
        <name>[3Fe-4S] cluster</name>
        <dbReference type="ChEBI" id="CHEBI:21137"/>
    </ligand>
</feature>
<feature type="binding site" evidence="13">
    <location>
        <position position="239"/>
    </location>
    <ligand>
        <name>[4Fe-4S] cluster</name>
        <dbReference type="ChEBI" id="CHEBI:49883"/>
        <label>2</label>
    </ligand>
</feature>
<dbReference type="SUPFAM" id="SSF56770">
    <property type="entry name" value="HydA/Nqo6-like"/>
    <property type="match status" value="1"/>
</dbReference>
<feature type="binding site" evidence="13">
    <location>
        <position position="282"/>
    </location>
    <ligand>
        <name>[3Fe-4S] cluster</name>
        <dbReference type="ChEBI" id="CHEBI:21137"/>
    </ligand>
</feature>
<dbReference type="GO" id="GO:0009055">
    <property type="term" value="F:electron transfer activity"/>
    <property type="evidence" value="ECO:0007669"/>
    <property type="project" value="TreeGrafter"/>
</dbReference>
<dbReference type="InterPro" id="IPR037148">
    <property type="entry name" value="NiFe-Hase_small_C_sf"/>
</dbReference>
<keyword evidence="11 13" id="KW-0411">Iron-sulfur</keyword>
<dbReference type="GO" id="GO:0044569">
    <property type="term" value="C:[Ni-Fe] hydrogenase complex"/>
    <property type="evidence" value="ECO:0007669"/>
    <property type="project" value="TreeGrafter"/>
</dbReference>
<dbReference type="Pfam" id="PF01058">
    <property type="entry name" value="Oxidored_q6"/>
    <property type="match status" value="1"/>
</dbReference>
<comment type="caution">
    <text evidence="16">The sequence shown here is derived from an EMBL/GenBank/DDBJ whole genome shotgun (WGS) entry which is preliminary data.</text>
</comment>
<dbReference type="GO" id="GO:0051538">
    <property type="term" value="F:3 iron, 4 sulfur cluster binding"/>
    <property type="evidence" value="ECO:0007669"/>
    <property type="project" value="UniProtKB-KW"/>
</dbReference>
<dbReference type="PANTHER" id="PTHR30013:SF6">
    <property type="entry name" value="HYDROGENASE-1 SMALL CHAIN"/>
    <property type="match status" value="1"/>
</dbReference>
<evidence type="ECO:0000256" key="7">
    <source>
        <dbReference type="ARBA" id="ARBA00022723"/>
    </source>
</evidence>
<evidence type="ECO:0000313" key="17">
    <source>
        <dbReference type="Proteomes" id="UP000606463"/>
    </source>
</evidence>
<feature type="binding site" evidence="13">
    <location>
        <position position="202"/>
    </location>
    <ligand>
        <name>[4Fe-4S] cluster</name>
        <dbReference type="ChEBI" id="CHEBI:49883"/>
        <label>1</label>
    </ligand>
</feature>
<dbReference type="PANTHER" id="PTHR30013">
    <property type="entry name" value="NIFE / NIFESE HYDROGENASE SMALL SUBUNIT FAMILY MEMBER"/>
    <property type="match status" value="1"/>
</dbReference>
<dbReference type="Gene3D" id="4.10.480.10">
    <property type="entry name" value="Cytochrome-c3 hydrogenase, C-terminal domain"/>
    <property type="match status" value="1"/>
</dbReference>
<evidence type="ECO:0000256" key="11">
    <source>
        <dbReference type="ARBA" id="ARBA00023014"/>
    </source>
</evidence>
<dbReference type="GO" id="GO:0051539">
    <property type="term" value="F:4 iron, 4 sulfur cluster binding"/>
    <property type="evidence" value="ECO:0007669"/>
    <property type="project" value="UniProtKB-KW"/>
</dbReference>
<keyword evidence="8" id="KW-0732">Signal</keyword>
<dbReference type="InterPro" id="IPR006311">
    <property type="entry name" value="TAT_signal"/>
</dbReference>
<feature type="binding site" evidence="13">
    <location>
        <position position="169"/>
    </location>
    <ligand>
        <name>[4Fe-4S] cluster</name>
        <dbReference type="ChEBI" id="CHEBI:49883"/>
        <label>1</label>
    </ligand>
</feature>
<keyword evidence="12" id="KW-0472">Membrane</keyword>
<comment type="subunit">
    <text evidence="4">Heterodimer of a large and a small subunit.</text>
</comment>
<evidence type="ECO:0000256" key="5">
    <source>
        <dbReference type="ARBA" id="ARBA00022475"/>
    </source>
</evidence>
<dbReference type="InterPro" id="IPR037024">
    <property type="entry name" value="NiFe_Hase_small_N_sf"/>
</dbReference>
<accession>A0A9D0YN56</accession>
<dbReference type="GO" id="GO:0046872">
    <property type="term" value="F:metal ion binding"/>
    <property type="evidence" value="ECO:0007669"/>
    <property type="project" value="UniProtKB-KW"/>
</dbReference>
<keyword evidence="10 13" id="KW-0408">Iron</keyword>
<feature type="domain" description="Cytochrome-c3 hydrogenase C-terminal" evidence="15">
    <location>
        <begin position="234"/>
        <end position="316"/>
    </location>
</feature>
<reference evidence="16" key="1">
    <citation type="journal article" date="2020" name="ISME J.">
        <title>Gammaproteobacteria mediating utilization of methyl-, sulfur- and petroleum organic compounds in deep ocean hydrothermal plumes.</title>
        <authorList>
            <person name="Zhou Z."/>
            <person name="Liu Y."/>
            <person name="Pan J."/>
            <person name="Cron B.R."/>
            <person name="Toner B.M."/>
            <person name="Anantharaman K."/>
            <person name="Breier J.A."/>
            <person name="Dick G.J."/>
            <person name="Li M."/>
        </authorList>
    </citation>
    <scope>NUCLEOTIDE SEQUENCE</scope>
    <source>
        <strain evidence="16">SZUA-1501</strain>
    </source>
</reference>
<dbReference type="InterPro" id="IPR001821">
    <property type="entry name" value="NiFe_hydrogenase_ssu"/>
</dbReference>
<dbReference type="InterPro" id="IPR027394">
    <property type="entry name" value="Cytochrome-c3_hydrogenase_C"/>
</dbReference>
<dbReference type="Gene3D" id="3.40.50.700">
    <property type="entry name" value="NADH:ubiquinone oxidoreductase-like, 20kDa subunit"/>
    <property type="match status" value="1"/>
</dbReference>
<evidence type="ECO:0000259" key="15">
    <source>
        <dbReference type="Pfam" id="PF14720"/>
    </source>
</evidence>
<evidence type="ECO:0000259" key="14">
    <source>
        <dbReference type="Pfam" id="PF01058"/>
    </source>
</evidence>